<dbReference type="GO" id="GO:0005634">
    <property type="term" value="C:nucleus"/>
    <property type="evidence" value="ECO:0007669"/>
    <property type="project" value="TreeGrafter"/>
</dbReference>
<dbReference type="InterPro" id="IPR038765">
    <property type="entry name" value="Papain-like_cys_pep_sf"/>
</dbReference>
<dbReference type="Gene3D" id="3.90.70.10">
    <property type="entry name" value="Cysteine proteinases"/>
    <property type="match status" value="1"/>
</dbReference>
<dbReference type="PANTHER" id="PTHR39597">
    <property type="entry name" value="UBA DOMAIN-CONTAINING PROTEIN RUP1"/>
    <property type="match status" value="1"/>
</dbReference>
<dbReference type="SUPFAM" id="SSF54001">
    <property type="entry name" value="Cysteine proteinases"/>
    <property type="match status" value="1"/>
</dbReference>
<dbReference type="PROSITE" id="PS50235">
    <property type="entry name" value="USP_3"/>
    <property type="match status" value="1"/>
</dbReference>
<feature type="domain" description="USP" evidence="3">
    <location>
        <begin position="162"/>
        <end position="562"/>
    </location>
</feature>
<organism evidence="4 5">
    <name type="scientific">Dendrothele bispora (strain CBS 962.96)</name>
    <dbReference type="NCBI Taxonomy" id="1314807"/>
    <lineage>
        <taxon>Eukaryota</taxon>
        <taxon>Fungi</taxon>
        <taxon>Dikarya</taxon>
        <taxon>Basidiomycota</taxon>
        <taxon>Agaricomycotina</taxon>
        <taxon>Agaricomycetes</taxon>
        <taxon>Agaricomycetidae</taxon>
        <taxon>Agaricales</taxon>
        <taxon>Agaricales incertae sedis</taxon>
        <taxon>Dendrothele</taxon>
    </lineage>
</organism>
<dbReference type="Pfam" id="PF00443">
    <property type="entry name" value="UCH"/>
    <property type="match status" value="1"/>
</dbReference>
<dbReference type="InterPro" id="IPR001394">
    <property type="entry name" value="Peptidase_C19_UCH"/>
</dbReference>
<feature type="region of interest" description="Disordered" evidence="2">
    <location>
        <begin position="90"/>
        <end position="109"/>
    </location>
</feature>
<accession>A0A4S8MHN8</accession>
<dbReference type="EMBL" id="ML179079">
    <property type="protein sequence ID" value="THV02197.1"/>
    <property type="molecule type" value="Genomic_DNA"/>
</dbReference>
<dbReference type="Pfam" id="PF02809">
    <property type="entry name" value="UIM"/>
    <property type="match status" value="2"/>
</dbReference>
<feature type="region of interest" description="Disordered" evidence="2">
    <location>
        <begin position="622"/>
        <end position="662"/>
    </location>
</feature>
<dbReference type="Proteomes" id="UP000297245">
    <property type="component" value="Unassembled WGS sequence"/>
</dbReference>
<evidence type="ECO:0000313" key="5">
    <source>
        <dbReference type="Proteomes" id="UP000297245"/>
    </source>
</evidence>
<dbReference type="InterPro" id="IPR055335">
    <property type="entry name" value="Ucp6/RUP1"/>
</dbReference>
<proteinExistence type="predicted"/>
<evidence type="ECO:0000313" key="4">
    <source>
        <dbReference type="EMBL" id="THV02197.1"/>
    </source>
</evidence>
<dbReference type="Gene3D" id="6.10.140.100">
    <property type="match status" value="1"/>
</dbReference>
<keyword evidence="5" id="KW-1185">Reference proteome</keyword>
<dbReference type="AlphaFoldDB" id="A0A4S8MHN8"/>
<sequence length="662" mass="73104">MTQMTPDEQQNATLLATMAATDEGTALRVLRKHNGSVEEAANALLSGDRGSPPQKVTGVDPSATVIDLTAEDNDEEMNRALQMSMNDTSGAGGHLQTTTHFGPSNRPPDANWAMVPSNVATQPASQEDENLKEAIKASLAEPDNETLPPIEDMIRDEDGRPVALRPDDPNLVYASLVLHALFHVPQVRQRLSRLKLPSPDEILQEDSAEIFMCKLVELFTNLDLVKLSVIIENDIYRICGARPATSVDLPADISRAFIDPLTRVIEDCLSVQEPQDNARQPIFTFSSAQIEISPNRNPTPHKFHYGTVVAVDVGHDQRSPNELVARLATILHISDGEIIKHDGIDKPSETVIFQLNTHASFANSNLSMANEGFVYPKRIYMDRFLLQNFHVTNEKNKKQREIVDLIKNLEMKKEEVTKSDNTDTLANLKTTINYYENVARDGDIPERRRTLDNVTQQLKAVLAALEAKVEQIDAEVADLHNKLTTLFDTPELQNHPYDLRAVLVHTGLSGRKHLYSYVQDAQGRWWKTVDFTVSQVPEDEVLGDTKGVALGAGPYMLFYSRSLTSEQLYEPCPWPEVYVEAVKTNNEGLSAALRELGHVVPGSDAHDQVDGGDMDIEVEGEARNVVPDSPTRPKVKGEGGGSATSLAQKASEDVSMADVTSR</sequence>
<evidence type="ECO:0000259" key="3">
    <source>
        <dbReference type="PROSITE" id="PS50235"/>
    </source>
</evidence>
<feature type="compositionally biased region" description="Polar residues" evidence="2">
    <location>
        <begin position="90"/>
        <end position="102"/>
    </location>
</feature>
<keyword evidence="1" id="KW-0175">Coiled coil</keyword>
<dbReference type="OrthoDB" id="443682at2759"/>
<dbReference type="InterPro" id="IPR003903">
    <property type="entry name" value="UIM_dom"/>
</dbReference>
<evidence type="ECO:0000256" key="1">
    <source>
        <dbReference type="SAM" id="Coils"/>
    </source>
</evidence>
<dbReference type="GO" id="GO:0016579">
    <property type="term" value="P:protein deubiquitination"/>
    <property type="evidence" value="ECO:0007669"/>
    <property type="project" value="InterPro"/>
</dbReference>
<name>A0A4S8MHN8_DENBC</name>
<gene>
    <name evidence="4" type="ORF">K435DRAFT_775698</name>
</gene>
<dbReference type="GO" id="GO:0005829">
    <property type="term" value="C:cytosol"/>
    <property type="evidence" value="ECO:0007669"/>
    <property type="project" value="TreeGrafter"/>
</dbReference>
<dbReference type="GO" id="GO:0004843">
    <property type="term" value="F:cysteine-type deubiquitinase activity"/>
    <property type="evidence" value="ECO:0007669"/>
    <property type="project" value="InterPro"/>
</dbReference>
<dbReference type="InterPro" id="IPR028889">
    <property type="entry name" value="USP"/>
</dbReference>
<protein>
    <recommendedName>
        <fullName evidence="3">USP domain-containing protein</fullName>
    </recommendedName>
</protein>
<evidence type="ECO:0000256" key="2">
    <source>
        <dbReference type="SAM" id="MobiDB-lite"/>
    </source>
</evidence>
<dbReference type="PANTHER" id="PTHR39597:SF1">
    <property type="entry name" value="UBA DOMAIN-CONTAINING PROTEIN RUP1"/>
    <property type="match status" value="1"/>
</dbReference>
<reference evidence="4 5" key="1">
    <citation type="journal article" date="2019" name="Nat. Ecol. Evol.">
        <title>Megaphylogeny resolves global patterns of mushroom evolution.</title>
        <authorList>
            <person name="Varga T."/>
            <person name="Krizsan K."/>
            <person name="Foldi C."/>
            <person name="Dima B."/>
            <person name="Sanchez-Garcia M."/>
            <person name="Sanchez-Ramirez S."/>
            <person name="Szollosi G.J."/>
            <person name="Szarkandi J.G."/>
            <person name="Papp V."/>
            <person name="Albert L."/>
            <person name="Andreopoulos W."/>
            <person name="Angelini C."/>
            <person name="Antonin V."/>
            <person name="Barry K.W."/>
            <person name="Bougher N.L."/>
            <person name="Buchanan P."/>
            <person name="Buyck B."/>
            <person name="Bense V."/>
            <person name="Catcheside P."/>
            <person name="Chovatia M."/>
            <person name="Cooper J."/>
            <person name="Damon W."/>
            <person name="Desjardin D."/>
            <person name="Finy P."/>
            <person name="Geml J."/>
            <person name="Haridas S."/>
            <person name="Hughes K."/>
            <person name="Justo A."/>
            <person name="Karasinski D."/>
            <person name="Kautmanova I."/>
            <person name="Kiss B."/>
            <person name="Kocsube S."/>
            <person name="Kotiranta H."/>
            <person name="LaButti K.M."/>
            <person name="Lechner B.E."/>
            <person name="Liimatainen K."/>
            <person name="Lipzen A."/>
            <person name="Lukacs Z."/>
            <person name="Mihaltcheva S."/>
            <person name="Morgado L.N."/>
            <person name="Niskanen T."/>
            <person name="Noordeloos M.E."/>
            <person name="Ohm R.A."/>
            <person name="Ortiz-Santana B."/>
            <person name="Ovrebo C."/>
            <person name="Racz N."/>
            <person name="Riley R."/>
            <person name="Savchenko A."/>
            <person name="Shiryaev A."/>
            <person name="Soop K."/>
            <person name="Spirin V."/>
            <person name="Szebenyi C."/>
            <person name="Tomsovsky M."/>
            <person name="Tulloss R.E."/>
            <person name="Uehling J."/>
            <person name="Grigoriev I.V."/>
            <person name="Vagvolgyi C."/>
            <person name="Papp T."/>
            <person name="Martin F.M."/>
            <person name="Miettinen O."/>
            <person name="Hibbett D.S."/>
            <person name="Nagy L.G."/>
        </authorList>
    </citation>
    <scope>NUCLEOTIDE SEQUENCE [LARGE SCALE GENOMIC DNA]</scope>
    <source>
        <strain evidence="4 5">CBS 962.96</strain>
    </source>
</reference>
<feature type="coiled-coil region" evidence="1">
    <location>
        <begin position="451"/>
        <end position="482"/>
    </location>
</feature>